<evidence type="ECO:0000256" key="2">
    <source>
        <dbReference type="ARBA" id="ARBA00008566"/>
    </source>
</evidence>
<keyword evidence="7 8" id="KW-0472">Membrane</keyword>
<dbReference type="Pfam" id="PF03595">
    <property type="entry name" value="SLAC1"/>
    <property type="match status" value="1"/>
</dbReference>
<gene>
    <name evidence="9" type="ORF">DS079_08635</name>
</gene>
<keyword evidence="3" id="KW-0813">Transport</keyword>
<comment type="caution">
    <text evidence="9">The sequence shown here is derived from an EMBL/GenBank/DDBJ whole genome shotgun (WGS) entry which is preliminary data.</text>
</comment>
<evidence type="ECO:0000313" key="10">
    <source>
        <dbReference type="Proteomes" id="UP000274327"/>
    </source>
</evidence>
<feature type="transmembrane region" description="Helical" evidence="8">
    <location>
        <begin position="53"/>
        <end position="75"/>
    </location>
</feature>
<evidence type="ECO:0000256" key="8">
    <source>
        <dbReference type="SAM" id="Phobius"/>
    </source>
</evidence>
<proteinExistence type="inferred from homology"/>
<keyword evidence="10" id="KW-1185">Reference proteome</keyword>
<reference evidence="9 10" key="1">
    <citation type="submission" date="2018-07" db="EMBL/GenBank/DDBJ databases">
        <title>Brachybacteriurn paraconglorneratum KCTC 9916.</title>
        <authorList>
            <person name="Li Y."/>
        </authorList>
    </citation>
    <scope>NUCLEOTIDE SEQUENCE [LARGE SCALE GENOMIC DNA]</scope>
    <source>
        <strain evidence="9 10">KCTC 9916</strain>
    </source>
</reference>
<comment type="subcellular location">
    <subcellularLocation>
        <location evidence="1">Cell membrane</location>
        <topology evidence="1">Multi-pass membrane protein</topology>
    </subcellularLocation>
</comment>
<feature type="transmembrane region" description="Helical" evidence="8">
    <location>
        <begin position="95"/>
        <end position="113"/>
    </location>
</feature>
<dbReference type="AlphaFoldDB" id="A0A3R8QP81"/>
<accession>A0A3R8QP81</accession>
<feature type="transmembrane region" description="Helical" evidence="8">
    <location>
        <begin position="265"/>
        <end position="287"/>
    </location>
</feature>
<keyword evidence="4" id="KW-1003">Cell membrane</keyword>
<dbReference type="EMBL" id="QOCI01000006">
    <property type="protein sequence ID" value="RRR18918.1"/>
    <property type="molecule type" value="Genomic_DNA"/>
</dbReference>
<keyword evidence="5 8" id="KW-0812">Transmembrane</keyword>
<feature type="transmembrane region" description="Helical" evidence="8">
    <location>
        <begin position="299"/>
        <end position="317"/>
    </location>
</feature>
<dbReference type="InterPro" id="IPR051629">
    <property type="entry name" value="Sulfite_efflux_TDT"/>
</dbReference>
<dbReference type="PANTHER" id="PTHR31686">
    <property type="match status" value="1"/>
</dbReference>
<evidence type="ECO:0000256" key="6">
    <source>
        <dbReference type="ARBA" id="ARBA00022989"/>
    </source>
</evidence>
<dbReference type="Gene3D" id="1.50.10.150">
    <property type="entry name" value="Voltage-dependent anion channel"/>
    <property type="match status" value="1"/>
</dbReference>
<dbReference type="PANTHER" id="PTHR31686:SF1">
    <property type="entry name" value="SULFITE EFFLUX PUMP SSU1"/>
    <property type="match status" value="1"/>
</dbReference>
<dbReference type="CDD" id="cd09319">
    <property type="entry name" value="TDT_like_1"/>
    <property type="match status" value="1"/>
</dbReference>
<feature type="transmembrane region" description="Helical" evidence="8">
    <location>
        <begin position="159"/>
        <end position="176"/>
    </location>
</feature>
<keyword evidence="6 8" id="KW-1133">Transmembrane helix</keyword>
<evidence type="ECO:0000256" key="7">
    <source>
        <dbReference type="ARBA" id="ARBA00023136"/>
    </source>
</evidence>
<dbReference type="InterPro" id="IPR004695">
    <property type="entry name" value="SLAC1/Mae1/Ssu1/TehA"/>
</dbReference>
<comment type="similarity">
    <text evidence="2">Belongs to the tellurite-resistance/dicarboxylate transporter (TDT) family.</text>
</comment>
<protein>
    <submittedName>
        <fullName evidence="9">Tellurite resistance protein permease</fullName>
    </submittedName>
</protein>
<evidence type="ECO:0000256" key="3">
    <source>
        <dbReference type="ARBA" id="ARBA00022448"/>
    </source>
</evidence>
<feature type="transmembrane region" description="Helical" evidence="8">
    <location>
        <begin position="188"/>
        <end position="214"/>
    </location>
</feature>
<feature type="transmembrane region" description="Helical" evidence="8">
    <location>
        <begin position="119"/>
        <end position="138"/>
    </location>
</feature>
<name>A0A3R8QP81_9MICO</name>
<feature type="transmembrane region" description="Helical" evidence="8">
    <location>
        <begin position="25"/>
        <end position="47"/>
    </location>
</feature>
<dbReference type="GO" id="GO:0000319">
    <property type="term" value="F:sulfite transmembrane transporter activity"/>
    <property type="evidence" value="ECO:0007669"/>
    <property type="project" value="TreeGrafter"/>
</dbReference>
<dbReference type="InterPro" id="IPR038665">
    <property type="entry name" value="Voltage-dep_anion_channel_sf"/>
</dbReference>
<dbReference type="Proteomes" id="UP000274327">
    <property type="component" value="Unassembled WGS sequence"/>
</dbReference>
<evidence type="ECO:0000313" key="9">
    <source>
        <dbReference type="EMBL" id="RRR18918.1"/>
    </source>
</evidence>
<dbReference type="GO" id="GO:0005886">
    <property type="term" value="C:plasma membrane"/>
    <property type="evidence" value="ECO:0007669"/>
    <property type="project" value="UniProtKB-SubCell"/>
</dbReference>
<evidence type="ECO:0000256" key="5">
    <source>
        <dbReference type="ARBA" id="ARBA00022692"/>
    </source>
</evidence>
<organism evidence="9 10">
    <name type="scientific">Brachybacterium paraconglomeratum</name>
    <dbReference type="NCBI Taxonomy" id="173362"/>
    <lineage>
        <taxon>Bacteria</taxon>
        <taxon>Bacillati</taxon>
        <taxon>Actinomycetota</taxon>
        <taxon>Actinomycetes</taxon>
        <taxon>Micrococcales</taxon>
        <taxon>Dermabacteraceae</taxon>
        <taxon>Brachybacterium</taxon>
    </lineage>
</organism>
<feature type="transmembrane region" description="Helical" evidence="8">
    <location>
        <begin position="337"/>
        <end position="356"/>
    </location>
</feature>
<evidence type="ECO:0000256" key="4">
    <source>
        <dbReference type="ARBA" id="ARBA00022475"/>
    </source>
</evidence>
<sequence>MRPRSSHNGAVSAPSSLLVRADESIASLAPGYFALVMASGIVSVGLGMTGFGAAARALLVLALVAAAVLVVLFALRALRHRARMRADARSPERAFGFFTIVAAASVLAVGLQAEGAGGAALALLMLGAAIWAVLGYVMPWQVLMTRDGGRILERTDGSWFVWSVASQSLAVGLSGVRPPDGDAAHLLGALTVMAWSVGTILYAGIAVLVILRVVHFGITPEQFQPTYWVSMGALAIAVVAGTAIYEMPPVPMVEAARGLIGGTVVIFWCFALWQIPLLVGAGVWRHLVHRVPLRYEPALWSMVFPLGMFAVASMRLGRSEHLPLAEAVGEVGLVVAVLAWAAVAGGLVLVLARALAASRR</sequence>
<evidence type="ECO:0000256" key="1">
    <source>
        <dbReference type="ARBA" id="ARBA00004651"/>
    </source>
</evidence>
<feature type="transmembrane region" description="Helical" evidence="8">
    <location>
        <begin position="226"/>
        <end position="245"/>
    </location>
</feature>